<dbReference type="InterPro" id="IPR029069">
    <property type="entry name" value="HotDog_dom_sf"/>
</dbReference>
<name>A0A5S5DS63_9FLAO</name>
<reference evidence="1 2" key="1">
    <citation type="submission" date="2019-07" db="EMBL/GenBank/DDBJ databases">
        <title>Genomic Encyclopedia of Type Strains, Phase IV (KMG-IV): sequencing the most valuable type-strain genomes for metagenomic binning, comparative biology and taxonomic classification.</title>
        <authorList>
            <person name="Goeker M."/>
        </authorList>
    </citation>
    <scope>NUCLEOTIDE SEQUENCE [LARGE SCALE GENOMIC DNA]</scope>
    <source>
        <strain evidence="1 2">DSM 18961</strain>
    </source>
</reference>
<protein>
    <submittedName>
        <fullName evidence="1">Uncharacterized protein DUF4442</fullName>
    </submittedName>
</protein>
<dbReference type="SUPFAM" id="SSF54637">
    <property type="entry name" value="Thioesterase/thiol ester dehydrase-isomerase"/>
    <property type="match status" value="1"/>
</dbReference>
<evidence type="ECO:0000313" key="1">
    <source>
        <dbReference type="EMBL" id="TYP98218.1"/>
    </source>
</evidence>
<organism evidence="1 2">
    <name type="scientific">Tenacibaculum adriaticum</name>
    <dbReference type="NCBI Taxonomy" id="413713"/>
    <lineage>
        <taxon>Bacteria</taxon>
        <taxon>Pseudomonadati</taxon>
        <taxon>Bacteroidota</taxon>
        <taxon>Flavobacteriia</taxon>
        <taxon>Flavobacteriales</taxon>
        <taxon>Flavobacteriaceae</taxon>
        <taxon>Tenacibaculum</taxon>
    </lineage>
</organism>
<dbReference type="Gene3D" id="3.10.129.10">
    <property type="entry name" value="Hotdog Thioesterase"/>
    <property type="match status" value="1"/>
</dbReference>
<sequence length="158" mass="17466">MPANTDKMKFTPRKINAFLFLKLPSAFLTGVRVESISDEKSTVKVTHRWINQNPFKSLFWAVQGIASELTTGILVMKAIDASGKKVSMLVTNMSGTFTKKATGKIRFECNDGLAIQKAIQKSIETGEGQTVLVTSEGINEDGISVSKFEYEWSLKVKN</sequence>
<keyword evidence="2" id="KW-1185">Reference proteome</keyword>
<dbReference type="InterPro" id="IPR027961">
    <property type="entry name" value="DUF4442"/>
</dbReference>
<dbReference type="Proteomes" id="UP000323136">
    <property type="component" value="Unassembled WGS sequence"/>
</dbReference>
<dbReference type="AlphaFoldDB" id="A0A5S5DS63"/>
<proteinExistence type="predicted"/>
<accession>A0A5S5DS63</accession>
<evidence type="ECO:0000313" key="2">
    <source>
        <dbReference type="Proteomes" id="UP000323136"/>
    </source>
</evidence>
<dbReference type="Pfam" id="PF14539">
    <property type="entry name" value="DUF4442"/>
    <property type="match status" value="1"/>
</dbReference>
<dbReference type="EMBL" id="VNIA01000003">
    <property type="protein sequence ID" value="TYP98218.1"/>
    <property type="molecule type" value="Genomic_DNA"/>
</dbReference>
<gene>
    <name evidence="1" type="ORF">C7447_103389</name>
</gene>
<comment type="caution">
    <text evidence="1">The sequence shown here is derived from an EMBL/GenBank/DDBJ whole genome shotgun (WGS) entry which is preliminary data.</text>
</comment>